<keyword evidence="1" id="KW-0472">Membrane</keyword>
<evidence type="ECO:0000256" key="1">
    <source>
        <dbReference type="SAM" id="Phobius"/>
    </source>
</evidence>
<dbReference type="Proteomes" id="UP000298179">
    <property type="component" value="Unassembled WGS sequence"/>
</dbReference>
<keyword evidence="1" id="KW-1133">Transmembrane helix</keyword>
<comment type="caution">
    <text evidence="2">The sequence shown here is derived from an EMBL/GenBank/DDBJ whole genome shotgun (WGS) entry which is preliminary data.</text>
</comment>
<name>A0A4Y8RAG2_9HYPH</name>
<reference evidence="2 3" key="1">
    <citation type="submission" date="2019-03" db="EMBL/GenBank/DDBJ databases">
        <title>Jiella endophytica sp. nov., a novel endophytic bacterium isolated from root of Ficus microcarpa Linn. f.</title>
        <authorList>
            <person name="Tuo L."/>
        </authorList>
    </citation>
    <scope>NUCLEOTIDE SEQUENCE [LARGE SCALE GENOMIC DNA]</scope>
    <source>
        <strain evidence="2 3">CBS5Q-3</strain>
    </source>
</reference>
<evidence type="ECO:0000313" key="2">
    <source>
        <dbReference type="EMBL" id="TFF18258.1"/>
    </source>
</evidence>
<keyword evidence="1" id="KW-0812">Transmembrane</keyword>
<feature type="transmembrane region" description="Helical" evidence="1">
    <location>
        <begin position="12"/>
        <end position="33"/>
    </location>
</feature>
<gene>
    <name evidence="2" type="ORF">E3C22_22160</name>
</gene>
<organism evidence="2 3">
    <name type="scientific">Jiella endophytica</name>
    <dbReference type="NCBI Taxonomy" id="2558362"/>
    <lineage>
        <taxon>Bacteria</taxon>
        <taxon>Pseudomonadati</taxon>
        <taxon>Pseudomonadota</taxon>
        <taxon>Alphaproteobacteria</taxon>
        <taxon>Hyphomicrobiales</taxon>
        <taxon>Aurantimonadaceae</taxon>
        <taxon>Jiella</taxon>
    </lineage>
</organism>
<keyword evidence="3" id="KW-1185">Reference proteome</keyword>
<dbReference type="EMBL" id="SOZD01000010">
    <property type="protein sequence ID" value="TFF18258.1"/>
    <property type="molecule type" value="Genomic_DNA"/>
</dbReference>
<accession>A0A4Y8RAG2</accession>
<dbReference type="OrthoDB" id="7406133at2"/>
<dbReference type="RefSeq" id="WP_134764070.1">
    <property type="nucleotide sequence ID" value="NZ_SOZD01000010.1"/>
</dbReference>
<protein>
    <submittedName>
        <fullName evidence="2">Uncharacterized protein</fullName>
    </submittedName>
</protein>
<dbReference type="AlphaFoldDB" id="A0A4Y8RAG2"/>
<sequence>MLEWMSDNSGLINVFVNLGMLGIWAFYLQMLMANYKRERRPRLLITRGISADLDARCLVTNMSRDTVFIRSIIVTVETGAGELRYPVTEIEKIDSRGDPVDIKQQTRQGPIESGAMRDLGSFSAIITHVLDYKGPDDPPGPHNDWAGLKALTVMVIGVYGPDDISIGAKRAYDVVEEDGKPRLSPRTIDAVQIRSARERREIDELLREDL</sequence>
<evidence type="ECO:0000313" key="3">
    <source>
        <dbReference type="Proteomes" id="UP000298179"/>
    </source>
</evidence>
<proteinExistence type="predicted"/>